<dbReference type="Proteomes" id="UP000789595">
    <property type="component" value="Unassembled WGS sequence"/>
</dbReference>
<dbReference type="Pfam" id="PF22086">
    <property type="entry name" value="DUF6940"/>
    <property type="match status" value="1"/>
</dbReference>
<dbReference type="InterPro" id="IPR054220">
    <property type="entry name" value="DUF6940"/>
</dbReference>
<sequence length="305" mass="34134">MLPHRTLKPAHTHVKNATLLVPRALRRFDRRMTAAALLLAATALLTQFTTQQRYIRKYRTPRRDTLHPSVVNHRGMASPDGKYRATTKSDESSETTHLTDAATGRRLTIGEVARLWRDDTFAGWFQELLAQSAFDAYFWEVPPVNIVTFVETPYEHTLVQNRWGFRAADSSDFAQHLEGACSRGDRCAAFPNLGRDSMLVSPCDEGGPPPVQPRAHGTLYERANPHVAAPESAYGHIAAFARNAPQAQAAAFWAKVGSTYESLVAQKGDRPVWLSTEGSGVPWLHVRMDARPKYYHTAHYKVWSG</sequence>
<protein>
    <submittedName>
        <fullName evidence="2">Uncharacterized protein</fullName>
    </submittedName>
</protein>
<dbReference type="EMBL" id="CAKKNE010000003">
    <property type="protein sequence ID" value="CAH0371527.1"/>
    <property type="molecule type" value="Genomic_DNA"/>
</dbReference>
<evidence type="ECO:0000313" key="3">
    <source>
        <dbReference type="EMBL" id="CAH0371527.1"/>
    </source>
</evidence>
<feature type="compositionally biased region" description="Basic and acidic residues" evidence="1">
    <location>
        <begin position="81"/>
        <end position="91"/>
    </location>
</feature>
<keyword evidence="4" id="KW-1185">Reference proteome</keyword>
<evidence type="ECO:0000313" key="2">
    <source>
        <dbReference type="EMBL" id="CAE0684671.1"/>
    </source>
</evidence>
<organism evidence="2">
    <name type="scientific">Pelagomonas calceolata</name>
    <dbReference type="NCBI Taxonomy" id="35677"/>
    <lineage>
        <taxon>Eukaryota</taxon>
        <taxon>Sar</taxon>
        <taxon>Stramenopiles</taxon>
        <taxon>Ochrophyta</taxon>
        <taxon>Pelagophyceae</taxon>
        <taxon>Pelagomonadales</taxon>
        <taxon>Pelagomonadaceae</taxon>
        <taxon>Pelagomonas</taxon>
    </lineage>
</organism>
<evidence type="ECO:0000313" key="4">
    <source>
        <dbReference type="Proteomes" id="UP000789595"/>
    </source>
</evidence>
<dbReference type="OrthoDB" id="411235at2759"/>
<dbReference type="EMBL" id="HBIW01000126">
    <property type="protein sequence ID" value="CAE0684671.1"/>
    <property type="molecule type" value="Transcribed_RNA"/>
</dbReference>
<proteinExistence type="predicted"/>
<reference evidence="2" key="1">
    <citation type="submission" date="2021-01" db="EMBL/GenBank/DDBJ databases">
        <authorList>
            <person name="Corre E."/>
            <person name="Pelletier E."/>
            <person name="Niang G."/>
            <person name="Scheremetjew M."/>
            <person name="Finn R."/>
            <person name="Kale V."/>
            <person name="Holt S."/>
            <person name="Cochrane G."/>
            <person name="Meng A."/>
            <person name="Brown T."/>
            <person name="Cohen L."/>
        </authorList>
    </citation>
    <scope>NUCLEOTIDE SEQUENCE</scope>
    <source>
        <strain evidence="2">CCMP1756</strain>
    </source>
</reference>
<reference evidence="3" key="2">
    <citation type="submission" date="2021-11" db="EMBL/GenBank/DDBJ databases">
        <authorList>
            <consortium name="Genoscope - CEA"/>
            <person name="William W."/>
        </authorList>
    </citation>
    <scope>NUCLEOTIDE SEQUENCE</scope>
</reference>
<gene>
    <name evidence="2" type="ORF">PCAL00307_LOCUS105</name>
    <name evidence="3" type="ORF">PECAL_3P14760</name>
</gene>
<name>A0A7S3ZJ66_9STRA</name>
<accession>A0A7S3ZJ66</accession>
<feature type="region of interest" description="Disordered" evidence="1">
    <location>
        <begin position="66"/>
        <end position="99"/>
    </location>
</feature>
<dbReference type="AlphaFoldDB" id="A0A7S3ZJ66"/>
<evidence type="ECO:0000256" key="1">
    <source>
        <dbReference type="SAM" id="MobiDB-lite"/>
    </source>
</evidence>